<feature type="region of interest" description="Disordered" evidence="1">
    <location>
        <begin position="161"/>
        <end position="216"/>
    </location>
</feature>
<protein>
    <submittedName>
        <fullName evidence="3">DUF3987 domain-containing protein</fullName>
    </submittedName>
</protein>
<feature type="region of interest" description="Disordered" evidence="1">
    <location>
        <begin position="1"/>
        <end position="44"/>
    </location>
</feature>
<gene>
    <name evidence="3" type="ORF">OCK74_22745</name>
</gene>
<dbReference type="Proteomes" id="UP001155483">
    <property type="component" value="Unassembled WGS sequence"/>
</dbReference>
<sequence length="655" mass="74616">MEKKVFDPNEWINQVEQKQVPERGGDGNGSNVDSNSSDVSGVVSEATDDVESVIKNIEEKKVDITARYAQWRNIGFALASAFGEEGRSYFHRVSCFYPGYTKAESDWQYSSCLKGKGNGITLKSFFYYAKESGIDIGGIGRQEEVAGEDQLGDEMKEVHQREVDGEEVKEQRPIEDERKVAGRMSGQGGKQNVANGRNRQTVDERTAGGQDPEEECMPNIPASVYADLPEFLKQVVAYAASNEERDLLLLGSLVALSACLPTFYGIYDGKKVYPNMYLFLTAKASAGKGRLVHCKQLVLPIHYHLRDQAKLLKKEHELLLAEYNQLKNSEGGEKPNRPPEKMLFIPANNSTTGVFQLLHENEGRGIIFETEGDTLAQAFKSDYGNYSDGFRKAFHHETISYYRRTDREYVDIESPCISTILSGTPKQVSALIPNAENGLFSRFIFYYMNIQPVWKDVFAYSAEEESLDAYFKRLGGEFFGLYKQLQEHEEVQFVLTPEQQGQFNGFFTIVQDAYVSLKGIDYLATVRRLGLIAFRVSMIFSALRLMEHGVIPKQLVCEDRDFQMALSMVRVLVKHAAKVYSELPEEEPLPKRSNRKEGFFKRLPEVFSRKDFRTIAYRMGIPDRTADRYIYEFCKSRILSNDEWGQYQKVFEMQI</sequence>
<reference evidence="3" key="1">
    <citation type="submission" date="2022-09" db="EMBL/GenBank/DDBJ databases">
        <authorList>
            <person name="Yuan C."/>
            <person name="Ke Z."/>
        </authorList>
    </citation>
    <scope>NUCLEOTIDE SEQUENCE</scope>
    <source>
        <strain evidence="3">LB-8</strain>
    </source>
</reference>
<dbReference type="AlphaFoldDB" id="A0A9X2XZT6"/>
<accession>A0A9X2XZT6</accession>
<dbReference type="Pfam" id="PF08707">
    <property type="entry name" value="PriCT_2"/>
    <property type="match status" value="1"/>
</dbReference>
<dbReference type="GO" id="GO:0016817">
    <property type="term" value="F:hydrolase activity, acting on acid anhydrides"/>
    <property type="evidence" value="ECO:0007669"/>
    <property type="project" value="InterPro"/>
</dbReference>
<dbReference type="InterPro" id="IPR025048">
    <property type="entry name" value="DUF3987"/>
</dbReference>
<dbReference type="EMBL" id="JAOTIF010000026">
    <property type="protein sequence ID" value="MCU7551956.1"/>
    <property type="molecule type" value="Genomic_DNA"/>
</dbReference>
<feature type="compositionally biased region" description="Low complexity" evidence="1">
    <location>
        <begin position="29"/>
        <end position="44"/>
    </location>
</feature>
<reference evidence="3" key="2">
    <citation type="submission" date="2023-04" db="EMBL/GenBank/DDBJ databases">
        <title>Paracnuella aquatica gen. nov., sp. nov., a member of the family Chitinophagaceae isolated from a hot spring.</title>
        <authorList>
            <person name="Wang C."/>
        </authorList>
    </citation>
    <scope>NUCLEOTIDE SEQUENCE</scope>
    <source>
        <strain evidence="3">LB-8</strain>
    </source>
</reference>
<comment type="caution">
    <text evidence="3">The sequence shown here is derived from an EMBL/GenBank/DDBJ whole genome shotgun (WGS) entry which is preliminary data.</text>
</comment>
<evidence type="ECO:0000256" key="1">
    <source>
        <dbReference type="SAM" id="MobiDB-lite"/>
    </source>
</evidence>
<dbReference type="InterPro" id="IPR014819">
    <property type="entry name" value="PriCT_2"/>
</dbReference>
<dbReference type="RefSeq" id="WP_279299393.1">
    <property type="nucleotide sequence ID" value="NZ_JAOTIF010000026.1"/>
</dbReference>
<proteinExistence type="predicted"/>
<dbReference type="Pfam" id="PF13148">
    <property type="entry name" value="DUF3987"/>
    <property type="match status" value="1"/>
</dbReference>
<organism evidence="3 4">
    <name type="scientific">Paraflavisolibacter caeni</name>
    <dbReference type="NCBI Taxonomy" id="2982496"/>
    <lineage>
        <taxon>Bacteria</taxon>
        <taxon>Pseudomonadati</taxon>
        <taxon>Bacteroidota</taxon>
        <taxon>Chitinophagia</taxon>
        <taxon>Chitinophagales</taxon>
        <taxon>Chitinophagaceae</taxon>
        <taxon>Paraflavisolibacter</taxon>
    </lineage>
</organism>
<keyword evidence="4" id="KW-1185">Reference proteome</keyword>
<feature type="compositionally biased region" description="Polar residues" evidence="1">
    <location>
        <begin position="190"/>
        <end position="199"/>
    </location>
</feature>
<feature type="compositionally biased region" description="Basic and acidic residues" evidence="1">
    <location>
        <begin position="161"/>
        <end position="180"/>
    </location>
</feature>
<evidence type="ECO:0000259" key="2">
    <source>
        <dbReference type="Pfam" id="PF08707"/>
    </source>
</evidence>
<name>A0A9X2XZT6_9BACT</name>
<feature type="domain" description="Primase C-terminal 2" evidence="2">
    <location>
        <begin position="61"/>
        <end position="129"/>
    </location>
</feature>
<evidence type="ECO:0000313" key="3">
    <source>
        <dbReference type="EMBL" id="MCU7551956.1"/>
    </source>
</evidence>
<evidence type="ECO:0000313" key="4">
    <source>
        <dbReference type="Proteomes" id="UP001155483"/>
    </source>
</evidence>